<protein>
    <submittedName>
        <fullName evidence="1">Uncharacterized protein</fullName>
    </submittedName>
</protein>
<evidence type="ECO:0000313" key="1">
    <source>
        <dbReference type="EMBL" id="QBK84579.1"/>
    </source>
</evidence>
<name>A0A481YML7_9VIRU</name>
<accession>A0A481YML7</accession>
<organism evidence="1">
    <name type="scientific">Pithovirus LCDPAC01</name>
    <dbReference type="NCBI Taxonomy" id="2506600"/>
    <lineage>
        <taxon>Viruses</taxon>
        <taxon>Pithoviruses</taxon>
    </lineage>
</organism>
<proteinExistence type="predicted"/>
<dbReference type="EMBL" id="MK500279">
    <property type="protein sequence ID" value="QBK84579.1"/>
    <property type="molecule type" value="Genomic_DNA"/>
</dbReference>
<sequence length="297" mass="34268">MNRREFLILFQGQAMKNGVEPMDLLCFRIKDACIQIPRKVMCSVSSDTFFSDCENNITVPLPDGFNHSEIYDAFNYLFMRITGYKAVSLAKMNLRNLYVILSVSKFYLETEKFTKELEFALVQNFPTAKEMSLYLYIFIVILPKNKVGIRNVMISLAMMSDKQKEQIPNKDITKLYDILEERAGSDIDLALLKYGNSPRINQKLIIGYAVASNKIVLLSGRHDTIDLKYALFPSGTIKIGDIVNIRSYIPLTRSKIVVIQGWLQSKTRLCMIYCPYHIITRTYIPLLSRSYWKTPVF</sequence>
<reference evidence="1" key="1">
    <citation type="journal article" date="2019" name="MBio">
        <title>Virus Genomes from Deep Sea Sediments Expand the Ocean Megavirome and Support Independent Origins of Viral Gigantism.</title>
        <authorList>
            <person name="Backstrom D."/>
            <person name="Yutin N."/>
            <person name="Jorgensen S.L."/>
            <person name="Dharamshi J."/>
            <person name="Homa F."/>
            <person name="Zaremba-Niedwiedzka K."/>
            <person name="Spang A."/>
            <person name="Wolf Y.I."/>
            <person name="Koonin E.V."/>
            <person name="Ettema T.J."/>
        </authorList>
    </citation>
    <scope>NUCLEOTIDE SEQUENCE</scope>
</reference>
<gene>
    <name evidence="1" type="ORF">LCDPAC01_00600</name>
</gene>